<dbReference type="Gene3D" id="3.30.450.20">
    <property type="entry name" value="PAS domain"/>
    <property type="match status" value="1"/>
</dbReference>
<dbReference type="NCBIfam" id="TIGR00229">
    <property type="entry name" value="sensory_box"/>
    <property type="match status" value="1"/>
</dbReference>
<dbReference type="RefSeq" id="WP_023950569.1">
    <property type="nucleotide sequence ID" value="NZ_AYSV01000072.1"/>
</dbReference>
<keyword evidence="2" id="KW-0238">DNA-binding</keyword>
<dbReference type="Proteomes" id="UP000018766">
    <property type="component" value="Unassembled WGS sequence"/>
</dbReference>
<dbReference type="Pfam" id="PF13426">
    <property type="entry name" value="PAS_9"/>
    <property type="match status" value="1"/>
</dbReference>
<dbReference type="InterPro" id="IPR035965">
    <property type="entry name" value="PAS-like_dom_sf"/>
</dbReference>
<proteinExistence type="predicted"/>
<dbReference type="PRINTS" id="PR00038">
    <property type="entry name" value="HTHLUXR"/>
</dbReference>
<organism evidence="5 6">
    <name type="scientific">Pelistega indica</name>
    <dbReference type="NCBI Taxonomy" id="1414851"/>
    <lineage>
        <taxon>Bacteria</taxon>
        <taxon>Pseudomonadati</taxon>
        <taxon>Pseudomonadota</taxon>
        <taxon>Betaproteobacteria</taxon>
        <taxon>Burkholderiales</taxon>
        <taxon>Alcaligenaceae</taxon>
        <taxon>Pelistega</taxon>
    </lineage>
</organism>
<comment type="caution">
    <text evidence="5">The sequence shown here is derived from an EMBL/GenBank/DDBJ whole genome shotgun (WGS) entry which is preliminary data.</text>
</comment>
<dbReference type="SUPFAM" id="SSF46894">
    <property type="entry name" value="C-terminal effector domain of the bipartite response regulators"/>
    <property type="match status" value="1"/>
</dbReference>
<gene>
    <name evidence="5" type="ORF">V757_05495</name>
</gene>
<sequence length="190" mass="22124">MVLWEDYPSYSAEELIYLGFKYSPSAQLITSNRFIIEYNLAFAELFGYDLNELKGQSILRLYPTNLDFQKKGEVWGKALQKNPVYQDERFMLHKDQTVFWVNFTGRTLNQENPFELVSWTVTKISHNKAKILTKREQEIASYMANGLTSKKIANELGLSPRTVEIHRSKVMKKLDAKNIQELVSKFIQTS</sequence>
<dbReference type="InterPro" id="IPR016032">
    <property type="entry name" value="Sig_transdc_resp-reg_C-effctor"/>
</dbReference>
<evidence type="ECO:0000313" key="5">
    <source>
        <dbReference type="EMBL" id="ETD72206.1"/>
    </source>
</evidence>
<evidence type="ECO:0000256" key="2">
    <source>
        <dbReference type="ARBA" id="ARBA00023125"/>
    </source>
</evidence>
<dbReference type="SMART" id="SM00421">
    <property type="entry name" value="HTH_LUXR"/>
    <property type="match status" value="1"/>
</dbReference>
<evidence type="ECO:0000313" key="6">
    <source>
        <dbReference type="Proteomes" id="UP000018766"/>
    </source>
</evidence>
<dbReference type="Pfam" id="PF00196">
    <property type="entry name" value="GerE"/>
    <property type="match status" value="1"/>
</dbReference>
<keyword evidence="1" id="KW-0805">Transcription regulation</keyword>
<evidence type="ECO:0000256" key="3">
    <source>
        <dbReference type="ARBA" id="ARBA00023163"/>
    </source>
</evidence>
<dbReference type="InterPro" id="IPR000014">
    <property type="entry name" value="PAS"/>
</dbReference>
<accession>V8G7X0</accession>
<dbReference type="InterPro" id="IPR000792">
    <property type="entry name" value="Tscrpt_reg_LuxR_C"/>
</dbReference>
<dbReference type="CDD" id="cd06170">
    <property type="entry name" value="LuxR_C_like"/>
    <property type="match status" value="1"/>
</dbReference>
<dbReference type="InterPro" id="IPR036388">
    <property type="entry name" value="WH-like_DNA-bd_sf"/>
</dbReference>
<dbReference type="PROSITE" id="PS50043">
    <property type="entry name" value="HTH_LUXR_2"/>
    <property type="match status" value="1"/>
</dbReference>
<evidence type="ECO:0000259" key="4">
    <source>
        <dbReference type="PROSITE" id="PS50043"/>
    </source>
</evidence>
<dbReference type="EMBL" id="AYSV01000072">
    <property type="protein sequence ID" value="ETD72206.1"/>
    <property type="molecule type" value="Genomic_DNA"/>
</dbReference>
<dbReference type="SUPFAM" id="SSF55785">
    <property type="entry name" value="PYP-like sensor domain (PAS domain)"/>
    <property type="match status" value="1"/>
</dbReference>
<dbReference type="PANTHER" id="PTHR44688:SF16">
    <property type="entry name" value="DNA-BINDING TRANSCRIPTIONAL ACTIVATOR DEVR_DOSR"/>
    <property type="match status" value="1"/>
</dbReference>
<feature type="domain" description="HTH luxR-type" evidence="4">
    <location>
        <begin position="125"/>
        <end position="190"/>
    </location>
</feature>
<keyword evidence="3" id="KW-0804">Transcription</keyword>
<protein>
    <submittedName>
        <fullName evidence="5">LuxR family transcriptional regulator</fullName>
    </submittedName>
</protein>
<dbReference type="CDD" id="cd00130">
    <property type="entry name" value="PAS"/>
    <property type="match status" value="1"/>
</dbReference>
<keyword evidence="6" id="KW-1185">Reference proteome</keyword>
<dbReference type="Gene3D" id="1.10.10.10">
    <property type="entry name" value="Winged helix-like DNA-binding domain superfamily/Winged helix DNA-binding domain"/>
    <property type="match status" value="1"/>
</dbReference>
<dbReference type="PANTHER" id="PTHR44688">
    <property type="entry name" value="DNA-BINDING TRANSCRIPTIONAL ACTIVATOR DEVR_DOSR"/>
    <property type="match status" value="1"/>
</dbReference>
<dbReference type="OrthoDB" id="8533716at2"/>
<dbReference type="AlphaFoldDB" id="V8G7X0"/>
<dbReference type="GO" id="GO:0003677">
    <property type="term" value="F:DNA binding"/>
    <property type="evidence" value="ECO:0007669"/>
    <property type="project" value="UniProtKB-KW"/>
</dbReference>
<name>V8G7X0_9BURK</name>
<dbReference type="GO" id="GO:0006355">
    <property type="term" value="P:regulation of DNA-templated transcription"/>
    <property type="evidence" value="ECO:0007669"/>
    <property type="project" value="InterPro"/>
</dbReference>
<evidence type="ECO:0000256" key="1">
    <source>
        <dbReference type="ARBA" id="ARBA00023015"/>
    </source>
</evidence>
<reference evidence="5 6" key="1">
    <citation type="submission" date="2013-11" db="EMBL/GenBank/DDBJ databases">
        <title>Genomic analysis of Pelistega sp. HM-7.</title>
        <authorList>
            <person name="Kumbhare S.V."/>
            <person name="Shetty S.A."/>
            <person name="Sharma O."/>
            <person name="Dhotre D.P."/>
        </authorList>
    </citation>
    <scope>NUCLEOTIDE SEQUENCE [LARGE SCALE GENOMIC DNA]</scope>
    <source>
        <strain evidence="5 6">HM-7</strain>
    </source>
</reference>